<dbReference type="RefSeq" id="XP_007319942.1">
    <property type="nucleotide sequence ID" value="XM_007319880.1"/>
</dbReference>
<dbReference type="Pfam" id="PF04117">
    <property type="entry name" value="Mpv17_PMP22"/>
    <property type="match status" value="1"/>
</dbReference>
<sequence length="204" mass="23432">MASLSIARAYQHFFETHPNRTLAVTGGVLNALGDVVAQISQNFVSLGEHEQRPGFDPVRTLRFFCFGFGLSPLLGRWNLFLEHRFPLRARRGLRKVSFKALTKRVAADQLLMAPLGLFAFVGSMGVMEGRSPAQIQEKYMDMYRPALMANWQVWPLAQMINFRYMPLPYRVPFQATCGVFWTLYLSILNSREDEKQDKEHSIKK</sequence>
<dbReference type="InterPro" id="IPR007248">
    <property type="entry name" value="Mpv17_PMP22"/>
</dbReference>
<dbReference type="GO" id="GO:0005739">
    <property type="term" value="C:mitochondrion"/>
    <property type="evidence" value="ECO:0007669"/>
    <property type="project" value="TreeGrafter"/>
</dbReference>
<comment type="similarity">
    <text evidence="2 6">Belongs to the peroxisomal membrane protein PXMP2/4 family.</text>
</comment>
<evidence type="ECO:0000256" key="3">
    <source>
        <dbReference type="ARBA" id="ARBA00022692"/>
    </source>
</evidence>
<dbReference type="AlphaFoldDB" id="F8P0L8"/>
<dbReference type="HOGENOM" id="CLU_049109_8_0_1"/>
<evidence type="ECO:0000256" key="6">
    <source>
        <dbReference type="RuleBase" id="RU363053"/>
    </source>
</evidence>
<dbReference type="OrthoDB" id="10267969at2759"/>
<dbReference type="KEGG" id="sla:SERLADRAFT_393206"/>
<proteinExistence type="inferred from homology"/>
<evidence type="ECO:0000256" key="5">
    <source>
        <dbReference type="ARBA" id="ARBA00023136"/>
    </source>
</evidence>
<reference evidence="7" key="1">
    <citation type="submission" date="2011-04" db="EMBL/GenBank/DDBJ databases">
        <title>Evolution of plant cell wall degrading machinery underlies the functional diversity of forest fungi.</title>
        <authorList>
            <consortium name="US DOE Joint Genome Institute (JGI-PGF)"/>
            <person name="Eastwood D.C."/>
            <person name="Floudas D."/>
            <person name="Binder M."/>
            <person name="Majcherczyk A."/>
            <person name="Schneider P."/>
            <person name="Aerts A."/>
            <person name="Asiegbu F.O."/>
            <person name="Baker S.E."/>
            <person name="Barry K."/>
            <person name="Bendiksby M."/>
            <person name="Blumentritt M."/>
            <person name="Coutinho P.M."/>
            <person name="Cullen D."/>
            <person name="Cullen D."/>
            <person name="Gathman A."/>
            <person name="Goodell B."/>
            <person name="Henrissat B."/>
            <person name="Ihrmark K."/>
            <person name="Kauserud H."/>
            <person name="Kohler A."/>
            <person name="LaButti K."/>
            <person name="Lapidus A."/>
            <person name="Lavin J.L."/>
            <person name="Lee Y.-H."/>
            <person name="Lindquist E."/>
            <person name="Lilly W."/>
            <person name="Lucas S."/>
            <person name="Morin E."/>
            <person name="Murat C."/>
            <person name="Oguiza J.A."/>
            <person name="Park J."/>
            <person name="Pisabarro A.G."/>
            <person name="Riley R."/>
            <person name="Rosling A."/>
            <person name="Salamov A."/>
            <person name="Schmidt O."/>
            <person name="Schmutz J."/>
            <person name="Skrede I."/>
            <person name="Stenlid J."/>
            <person name="Wiebenga A."/>
            <person name="Xie X."/>
            <person name="Kues U."/>
            <person name="Hibbett D.S."/>
            <person name="Hoffmeister D."/>
            <person name="Hogberg N."/>
            <person name="Martin F."/>
            <person name="Grigoriev I.V."/>
            <person name="Watkinson S.C."/>
        </authorList>
    </citation>
    <scope>NUCLEOTIDE SEQUENCE</scope>
    <source>
        <strain evidence="7">S7.9</strain>
    </source>
</reference>
<keyword evidence="4" id="KW-1133">Transmembrane helix</keyword>
<organism>
    <name type="scientific">Serpula lacrymans var. lacrymans (strain S7.9)</name>
    <name type="common">Dry rot fungus</name>
    <dbReference type="NCBI Taxonomy" id="578457"/>
    <lineage>
        <taxon>Eukaryota</taxon>
        <taxon>Fungi</taxon>
        <taxon>Dikarya</taxon>
        <taxon>Basidiomycota</taxon>
        <taxon>Agaricomycotina</taxon>
        <taxon>Agaricomycetes</taxon>
        <taxon>Agaricomycetidae</taxon>
        <taxon>Boletales</taxon>
        <taxon>Coniophorineae</taxon>
        <taxon>Serpulaceae</taxon>
        <taxon>Serpula</taxon>
    </lineage>
</organism>
<name>F8P0L8_SERL9</name>
<comment type="subcellular location">
    <subcellularLocation>
        <location evidence="1">Membrane</location>
        <topology evidence="1">Multi-pass membrane protein</topology>
    </subcellularLocation>
</comment>
<gene>
    <name evidence="7" type="ORF">SERLADRAFT_393206</name>
</gene>
<evidence type="ECO:0000256" key="4">
    <source>
        <dbReference type="ARBA" id="ARBA00022989"/>
    </source>
</evidence>
<accession>F8P0L8</accession>
<keyword evidence="3" id="KW-0812">Transmembrane</keyword>
<dbReference type="PANTHER" id="PTHR11266">
    <property type="entry name" value="PEROXISOMAL MEMBRANE PROTEIN 2, PXMP2 MPV17"/>
    <property type="match status" value="1"/>
</dbReference>
<dbReference type="GeneID" id="18811596"/>
<dbReference type="EMBL" id="GL945436">
    <property type="protein sequence ID" value="EGO22702.1"/>
    <property type="molecule type" value="Genomic_DNA"/>
</dbReference>
<protein>
    <submittedName>
        <fullName evidence="7">Uncharacterized protein</fullName>
    </submittedName>
</protein>
<keyword evidence="5" id="KW-0472">Membrane</keyword>
<evidence type="ECO:0000256" key="1">
    <source>
        <dbReference type="ARBA" id="ARBA00004141"/>
    </source>
</evidence>
<dbReference type="PANTHER" id="PTHR11266:SF50">
    <property type="entry name" value="VACUOLAR MEMBRANE PROTEIN YOR292C"/>
    <property type="match status" value="1"/>
</dbReference>
<evidence type="ECO:0000256" key="2">
    <source>
        <dbReference type="ARBA" id="ARBA00006824"/>
    </source>
</evidence>
<evidence type="ECO:0000313" key="7">
    <source>
        <dbReference type="EMBL" id="EGO22702.1"/>
    </source>
</evidence>
<dbReference type="GO" id="GO:0016020">
    <property type="term" value="C:membrane"/>
    <property type="evidence" value="ECO:0007669"/>
    <property type="project" value="UniProtKB-SubCell"/>
</dbReference>
<dbReference type="Proteomes" id="UP000008064">
    <property type="component" value="Unassembled WGS sequence"/>
</dbReference>